<name>A0ABZ2TIX7_9RHOB</name>
<organism evidence="1 2">
    <name type="scientific">Roseovarius rhodophyticola</name>
    <dbReference type="NCBI Taxonomy" id="3080827"/>
    <lineage>
        <taxon>Bacteria</taxon>
        <taxon>Pseudomonadati</taxon>
        <taxon>Pseudomonadota</taxon>
        <taxon>Alphaproteobacteria</taxon>
        <taxon>Rhodobacterales</taxon>
        <taxon>Roseobacteraceae</taxon>
        <taxon>Roseovarius</taxon>
    </lineage>
</organism>
<protein>
    <submittedName>
        <fullName evidence="1">DUF416 family protein</fullName>
    </submittedName>
</protein>
<dbReference type="RefSeq" id="WP_317055767.1">
    <property type="nucleotide sequence ID" value="NZ_CP146606.1"/>
</dbReference>
<dbReference type="Proteomes" id="UP001281305">
    <property type="component" value="Chromosome"/>
</dbReference>
<dbReference type="InterPro" id="IPR023381">
    <property type="entry name" value="YP001051499.1-like_dom_sf"/>
</dbReference>
<keyword evidence="2" id="KW-1185">Reference proteome</keyword>
<proteinExistence type="predicted"/>
<reference evidence="1 2" key="1">
    <citation type="submission" date="2024-02" db="EMBL/GenBank/DDBJ databases">
        <title>Roseovarius strain W115 nov., isolated from a marine algae.</title>
        <authorList>
            <person name="Lee M.W."/>
            <person name="Lee J.K."/>
            <person name="Kim J.M."/>
            <person name="Choi D.G."/>
            <person name="Baek J.H."/>
            <person name="Bayburt H."/>
            <person name="Jung J.J."/>
            <person name="Han D.M."/>
            <person name="Jeon C.O."/>
        </authorList>
    </citation>
    <scope>NUCLEOTIDE SEQUENCE [LARGE SCALE GENOMIC DNA]</scope>
    <source>
        <strain evidence="1 2">W115</strain>
    </source>
</reference>
<dbReference type="Gene3D" id="1.20.1590.10">
    <property type="entry name" value="YP_001051499.1 domain like"/>
    <property type="match status" value="1"/>
</dbReference>
<dbReference type="EMBL" id="CP146606">
    <property type="protein sequence ID" value="WYK19080.1"/>
    <property type="molecule type" value="Genomic_DNA"/>
</dbReference>
<sequence length="197" mass="22385">MARVMLEHLNEIESKSSGLTKMQHVCYACSVCQRQLSTFKAEAKYATERESLGRYLDQVWAWLEDETDKVFRGNFSIDLFLDSYGLMSYGQGFGDVIYSVATLHNFLVKNLDIPTKLVSSHALDSLDSLVYELMDLTVSNVNDDLVDQHPLIQREFIRQKRDLSVVCDKELSGESVQLLKAAAKHEQLVDVCPLPDF</sequence>
<accession>A0ABZ2TIX7</accession>
<gene>
    <name evidence="1" type="ORF">RZS32_004135</name>
</gene>
<evidence type="ECO:0000313" key="1">
    <source>
        <dbReference type="EMBL" id="WYK19080.1"/>
    </source>
</evidence>
<evidence type="ECO:0000313" key="2">
    <source>
        <dbReference type="Proteomes" id="UP001281305"/>
    </source>
</evidence>